<dbReference type="OrthoDB" id="5673at2759"/>
<keyword evidence="4" id="KW-0496">Mitochondrion</keyword>
<keyword evidence="7" id="KW-1185">Reference proteome</keyword>
<evidence type="ECO:0000313" key="6">
    <source>
        <dbReference type="EMBL" id="GBG26716.1"/>
    </source>
</evidence>
<dbReference type="InterPro" id="IPR011419">
    <property type="entry name" value="ATP12_ATP_synth-F1-assembly"/>
</dbReference>
<evidence type="ECO:0000256" key="3">
    <source>
        <dbReference type="ARBA" id="ARBA00022946"/>
    </source>
</evidence>
<evidence type="ECO:0000256" key="4">
    <source>
        <dbReference type="ARBA" id="ARBA00023128"/>
    </source>
</evidence>
<accession>A0A2R5G6P6</accession>
<organism evidence="6 7">
    <name type="scientific">Hondaea fermentalgiana</name>
    <dbReference type="NCBI Taxonomy" id="2315210"/>
    <lineage>
        <taxon>Eukaryota</taxon>
        <taxon>Sar</taxon>
        <taxon>Stramenopiles</taxon>
        <taxon>Bigyra</taxon>
        <taxon>Labyrinthulomycetes</taxon>
        <taxon>Thraustochytrida</taxon>
        <taxon>Thraustochytriidae</taxon>
        <taxon>Hondaea</taxon>
    </lineage>
</organism>
<dbReference type="GO" id="GO:0033615">
    <property type="term" value="P:mitochondrial proton-transporting ATP synthase complex assembly"/>
    <property type="evidence" value="ECO:0007669"/>
    <property type="project" value="TreeGrafter"/>
</dbReference>
<dbReference type="AlphaFoldDB" id="A0A2R5G6P6"/>
<dbReference type="Proteomes" id="UP000241890">
    <property type="component" value="Unassembled WGS sequence"/>
</dbReference>
<gene>
    <name evidence="6" type="ORF">FCC1311_029372</name>
</gene>
<comment type="subcellular location">
    <subcellularLocation>
        <location evidence="1">Mitochondrion</location>
    </subcellularLocation>
</comment>
<evidence type="ECO:0000256" key="5">
    <source>
        <dbReference type="ARBA" id="ARBA00023186"/>
    </source>
</evidence>
<evidence type="ECO:0000256" key="2">
    <source>
        <dbReference type="ARBA" id="ARBA00008231"/>
    </source>
</evidence>
<name>A0A2R5G6P6_9STRA</name>
<dbReference type="InterPro" id="IPR023335">
    <property type="entry name" value="ATP12_ortho_dom_sf"/>
</dbReference>
<dbReference type="PANTHER" id="PTHR21013:SF10">
    <property type="entry name" value="ATP SYNTHASE MITOCHONDRIAL F1 COMPLEX ASSEMBLY FACTOR 2"/>
    <property type="match status" value="1"/>
</dbReference>
<dbReference type="SUPFAM" id="SSF160909">
    <property type="entry name" value="ATP12-like"/>
    <property type="match status" value="1"/>
</dbReference>
<comment type="caution">
    <text evidence="6">The sequence shown here is derived from an EMBL/GenBank/DDBJ whole genome shotgun (WGS) entry which is preliminary data.</text>
</comment>
<evidence type="ECO:0000256" key="1">
    <source>
        <dbReference type="ARBA" id="ARBA00004173"/>
    </source>
</evidence>
<keyword evidence="5" id="KW-0143">Chaperone</keyword>
<dbReference type="PANTHER" id="PTHR21013">
    <property type="entry name" value="ATP SYNTHASE MITOCHONDRIAL F1 COMPLEX ASSEMBLY FACTOR 2/ATP12 PROTEIN, MITOCHONDRIAL PRECURSOR"/>
    <property type="match status" value="1"/>
</dbReference>
<dbReference type="Gene3D" id="1.10.3580.10">
    <property type="entry name" value="ATP12 ATPase"/>
    <property type="match status" value="1"/>
</dbReference>
<dbReference type="EMBL" id="BEYU01000022">
    <property type="protein sequence ID" value="GBG26716.1"/>
    <property type="molecule type" value="Genomic_DNA"/>
</dbReference>
<dbReference type="Pfam" id="PF07542">
    <property type="entry name" value="ATP12"/>
    <property type="match status" value="1"/>
</dbReference>
<proteinExistence type="inferred from homology"/>
<evidence type="ECO:0000313" key="7">
    <source>
        <dbReference type="Proteomes" id="UP000241890"/>
    </source>
</evidence>
<keyword evidence="3" id="KW-0809">Transit peptide</keyword>
<dbReference type="GO" id="GO:0005739">
    <property type="term" value="C:mitochondrion"/>
    <property type="evidence" value="ECO:0007669"/>
    <property type="project" value="UniProtKB-SubCell"/>
</dbReference>
<dbReference type="InParanoid" id="A0A2R5G6P6"/>
<comment type="similarity">
    <text evidence="2">Belongs to the ATP12 family.</text>
</comment>
<protein>
    <submittedName>
        <fullName evidence="6">ATP synthase mitochondrial F1 complex assembly factor 2</fullName>
    </submittedName>
</protein>
<sequence length="290" mass="31944">MLAMTTTLGGRRLAGLATKPATLRALSGEASAAAAKASSGISYKGRKRFYKRAEAVQGADEPDKYYVELDGRKLRTPYRQLVELPTEALAHGVANEWHLQKEEIQPSSMPLMTMACTAIDTTEMRRPIVVEELLRFLSTDTVLFPGHPDETEANLVDMQEDMWSPLVEWMGERFGPVNVCEHLRIPPHPEATTKAVEDYLQNLDPWTLTGIENLTSGCKSLIIPLALHHGKIDVKTAIKASRVEEEHQLTAWGLVEGGHDVDRANTISQVAAGAVFLRLCRPPLAAAAER</sequence>
<dbReference type="Gene3D" id="3.30.2180.10">
    <property type="entry name" value="ATP12-like"/>
    <property type="match status" value="1"/>
</dbReference>
<reference evidence="6 7" key="1">
    <citation type="submission" date="2017-12" db="EMBL/GenBank/DDBJ databases">
        <title>Sequencing, de novo assembly and annotation of complete genome of a new Thraustochytrid species, strain FCC1311.</title>
        <authorList>
            <person name="Sedici K."/>
            <person name="Godart F."/>
            <person name="Aiese Cigliano R."/>
            <person name="Sanseverino W."/>
            <person name="Barakat M."/>
            <person name="Ortet P."/>
            <person name="Marechal E."/>
            <person name="Cagnac O."/>
            <person name="Amato A."/>
        </authorList>
    </citation>
    <scope>NUCLEOTIDE SEQUENCE [LARGE SCALE GENOMIC DNA]</scope>
</reference>
<dbReference type="InterPro" id="IPR042272">
    <property type="entry name" value="ATP12_ATP_synth-F1-assembly_N"/>
</dbReference>